<feature type="non-terminal residue" evidence="5">
    <location>
        <position position="150"/>
    </location>
</feature>
<name>L8HUF7_9CETA</name>
<keyword evidence="4" id="KW-0812">Transmembrane</keyword>
<dbReference type="PANTHER" id="PTHR11442">
    <property type="entry name" value="HEMOGLOBIN FAMILY MEMBER"/>
    <property type="match status" value="1"/>
</dbReference>
<dbReference type="GO" id="GO:0031838">
    <property type="term" value="C:haptoglobin-hemoglobin complex"/>
    <property type="evidence" value="ECO:0007669"/>
    <property type="project" value="TreeGrafter"/>
</dbReference>
<dbReference type="GO" id="GO:0005344">
    <property type="term" value="F:oxygen carrier activity"/>
    <property type="evidence" value="ECO:0007669"/>
    <property type="project" value="TreeGrafter"/>
</dbReference>
<dbReference type="GO" id="GO:0005833">
    <property type="term" value="C:hemoglobin complex"/>
    <property type="evidence" value="ECO:0007669"/>
    <property type="project" value="TreeGrafter"/>
</dbReference>
<evidence type="ECO:0000256" key="3">
    <source>
        <dbReference type="ARBA" id="ARBA00023004"/>
    </source>
</evidence>
<dbReference type="InterPro" id="IPR009050">
    <property type="entry name" value="Globin-like_sf"/>
</dbReference>
<dbReference type="GO" id="GO:0031720">
    <property type="term" value="F:haptoglobin binding"/>
    <property type="evidence" value="ECO:0007669"/>
    <property type="project" value="TreeGrafter"/>
</dbReference>
<dbReference type="InterPro" id="IPR050056">
    <property type="entry name" value="Hemoglobin_oxygen_transport"/>
</dbReference>
<keyword evidence="4" id="KW-0472">Membrane</keyword>
<protein>
    <submittedName>
        <fullName evidence="5">Hemoglobin subunit beta</fullName>
    </submittedName>
</protein>
<keyword evidence="1" id="KW-0349">Heme</keyword>
<dbReference type="InterPro" id="IPR012292">
    <property type="entry name" value="Globin/Proto"/>
</dbReference>
<sequence length="150" mass="17816">IVYLTLEKKATVIDLWSKMRVAEVGPDTVGRQVFKLLVVYPSTQRFFDYFGDCPLLIYGQCFTFFVSRHRFLLFILVFLCFKEDKMMYCFLKQFKKIKKMIAKRNISKYKLRLIWVASHQYFGKEFTPEFQAACQKVVAGVVNALTYKYH</sequence>
<dbReference type="AlphaFoldDB" id="L8HUF7"/>
<feature type="transmembrane region" description="Helical" evidence="4">
    <location>
        <begin position="55"/>
        <end position="81"/>
    </location>
</feature>
<dbReference type="GO" id="GO:0020037">
    <property type="term" value="F:heme binding"/>
    <property type="evidence" value="ECO:0007669"/>
    <property type="project" value="InterPro"/>
</dbReference>
<evidence type="ECO:0000256" key="2">
    <source>
        <dbReference type="ARBA" id="ARBA00022723"/>
    </source>
</evidence>
<evidence type="ECO:0000313" key="5">
    <source>
        <dbReference type="EMBL" id="ELR47471.1"/>
    </source>
</evidence>
<evidence type="ECO:0000313" key="6">
    <source>
        <dbReference type="Proteomes" id="UP000011080"/>
    </source>
</evidence>
<reference evidence="5 6" key="1">
    <citation type="journal article" date="2012" name="Nat. Genet.">
        <title>The yak genome and adaptation to life at high altitude.</title>
        <authorList>
            <person name="Qiu Q."/>
            <person name="Zhang G."/>
            <person name="Ma T."/>
            <person name="Qian W."/>
            <person name="Wang J."/>
            <person name="Ye Z."/>
            <person name="Cao C."/>
            <person name="Hu Q."/>
            <person name="Kim J."/>
            <person name="Larkin D.M."/>
            <person name="Auvil L."/>
            <person name="Capitanu B."/>
            <person name="Ma J."/>
            <person name="Lewin H.A."/>
            <person name="Qian X."/>
            <person name="Lang Y."/>
            <person name="Zhou R."/>
            <person name="Wang L."/>
            <person name="Wang K."/>
            <person name="Xia J."/>
            <person name="Liao S."/>
            <person name="Pan S."/>
            <person name="Lu X."/>
            <person name="Hou H."/>
            <person name="Wang Y."/>
            <person name="Zang X."/>
            <person name="Yin Y."/>
            <person name="Ma H."/>
            <person name="Zhang J."/>
            <person name="Wang Z."/>
            <person name="Zhang Y."/>
            <person name="Zhang D."/>
            <person name="Yonezawa T."/>
            <person name="Hasegawa M."/>
            <person name="Zhong Y."/>
            <person name="Liu W."/>
            <person name="Zhang Y."/>
            <person name="Huang Z."/>
            <person name="Zhang S."/>
            <person name="Long R."/>
            <person name="Yang H."/>
            <person name="Wang J."/>
            <person name="Lenstra J.A."/>
            <person name="Cooper D.N."/>
            <person name="Wu Y."/>
            <person name="Wang J."/>
            <person name="Shi P."/>
            <person name="Wang J."/>
            <person name="Liu J."/>
        </authorList>
    </citation>
    <scope>NUCLEOTIDE SEQUENCE [LARGE SCALE GENOMIC DNA]</scope>
    <source>
        <strain evidence="6">yakQH1</strain>
    </source>
</reference>
<keyword evidence="2" id="KW-0479">Metal-binding</keyword>
<gene>
    <name evidence="5" type="ORF">M91_21159</name>
</gene>
<keyword evidence="4" id="KW-1133">Transmembrane helix</keyword>
<dbReference type="GO" id="GO:0019825">
    <property type="term" value="F:oxygen binding"/>
    <property type="evidence" value="ECO:0007669"/>
    <property type="project" value="InterPro"/>
</dbReference>
<dbReference type="GO" id="GO:0072562">
    <property type="term" value="C:blood microparticle"/>
    <property type="evidence" value="ECO:0007669"/>
    <property type="project" value="TreeGrafter"/>
</dbReference>
<dbReference type="GO" id="GO:0043177">
    <property type="term" value="F:organic acid binding"/>
    <property type="evidence" value="ECO:0007669"/>
    <property type="project" value="TreeGrafter"/>
</dbReference>
<dbReference type="Proteomes" id="UP000011080">
    <property type="component" value="Unassembled WGS sequence"/>
</dbReference>
<evidence type="ECO:0000256" key="4">
    <source>
        <dbReference type="SAM" id="Phobius"/>
    </source>
</evidence>
<dbReference type="GO" id="GO:0042744">
    <property type="term" value="P:hydrogen peroxide catabolic process"/>
    <property type="evidence" value="ECO:0007669"/>
    <property type="project" value="TreeGrafter"/>
</dbReference>
<keyword evidence="3" id="KW-0408">Iron</keyword>
<evidence type="ECO:0000256" key="1">
    <source>
        <dbReference type="ARBA" id="ARBA00022617"/>
    </source>
</evidence>
<proteinExistence type="predicted"/>
<accession>L8HUF7</accession>
<dbReference type="SUPFAM" id="SSF46458">
    <property type="entry name" value="Globin-like"/>
    <property type="match status" value="1"/>
</dbReference>
<dbReference type="EMBL" id="JH883079">
    <property type="protein sequence ID" value="ELR47471.1"/>
    <property type="molecule type" value="Genomic_DNA"/>
</dbReference>
<organism evidence="5 6">
    <name type="scientific">Bos mutus</name>
    <name type="common">wild yak</name>
    <dbReference type="NCBI Taxonomy" id="72004"/>
    <lineage>
        <taxon>Eukaryota</taxon>
        <taxon>Metazoa</taxon>
        <taxon>Chordata</taxon>
        <taxon>Craniata</taxon>
        <taxon>Vertebrata</taxon>
        <taxon>Euteleostomi</taxon>
        <taxon>Mammalia</taxon>
        <taxon>Eutheria</taxon>
        <taxon>Laurasiatheria</taxon>
        <taxon>Artiodactyla</taxon>
        <taxon>Ruminantia</taxon>
        <taxon>Pecora</taxon>
        <taxon>Bovidae</taxon>
        <taxon>Bovinae</taxon>
        <taxon>Bos</taxon>
    </lineage>
</organism>
<dbReference type="GO" id="GO:0046872">
    <property type="term" value="F:metal ion binding"/>
    <property type="evidence" value="ECO:0007669"/>
    <property type="project" value="UniProtKB-KW"/>
</dbReference>
<dbReference type="PANTHER" id="PTHR11442:SF7">
    <property type="entry name" value="HEMOGLOBIN SUBUNIT EPSILON"/>
    <property type="match status" value="1"/>
</dbReference>
<dbReference type="GO" id="GO:0004601">
    <property type="term" value="F:peroxidase activity"/>
    <property type="evidence" value="ECO:0007669"/>
    <property type="project" value="TreeGrafter"/>
</dbReference>
<dbReference type="Gene3D" id="1.10.490.10">
    <property type="entry name" value="Globins"/>
    <property type="match status" value="2"/>
</dbReference>